<name>A0A0F9V5L0_9ZZZZ</name>
<sequence length="184" mass="20887">CIIKPTLMIVGDLQFDNNKKDAVMIGGNMVRWYGGFDSFIVARTFDCPIYAPSMGRKIKQEEEMDITHLPYMNWLEWMNTLSQFSFGVHLMPTHAAGTFTLNCSYHGIPCIGYAGLDTQEICHPNLTVKDGDITTAKKLANKLKNDNSNPQQNKLAKRYSTARLRDILRCRLSLGHRQESSVNR</sequence>
<protein>
    <recommendedName>
        <fullName evidence="2">Glycosyl transferase family 1 domain-containing protein</fullName>
    </recommendedName>
</protein>
<gene>
    <name evidence="1" type="ORF">LCGC14_0448210</name>
</gene>
<accession>A0A0F9V5L0</accession>
<proteinExistence type="predicted"/>
<organism evidence="1">
    <name type="scientific">marine sediment metagenome</name>
    <dbReference type="NCBI Taxonomy" id="412755"/>
    <lineage>
        <taxon>unclassified sequences</taxon>
        <taxon>metagenomes</taxon>
        <taxon>ecological metagenomes</taxon>
    </lineage>
</organism>
<reference evidence="1" key="1">
    <citation type="journal article" date="2015" name="Nature">
        <title>Complex archaea that bridge the gap between prokaryotes and eukaryotes.</title>
        <authorList>
            <person name="Spang A."/>
            <person name="Saw J.H."/>
            <person name="Jorgensen S.L."/>
            <person name="Zaremba-Niedzwiedzka K."/>
            <person name="Martijn J."/>
            <person name="Lind A.E."/>
            <person name="van Eijk R."/>
            <person name="Schleper C."/>
            <person name="Guy L."/>
            <person name="Ettema T.J."/>
        </authorList>
    </citation>
    <scope>NUCLEOTIDE SEQUENCE</scope>
</reference>
<dbReference type="EMBL" id="LAZR01000440">
    <property type="protein sequence ID" value="KKN68801.1"/>
    <property type="molecule type" value="Genomic_DNA"/>
</dbReference>
<feature type="non-terminal residue" evidence="1">
    <location>
        <position position="1"/>
    </location>
</feature>
<evidence type="ECO:0008006" key="2">
    <source>
        <dbReference type="Google" id="ProtNLM"/>
    </source>
</evidence>
<evidence type="ECO:0000313" key="1">
    <source>
        <dbReference type="EMBL" id="KKN68801.1"/>
    </source>
</evidence>
<comment type="caution">
    <text evidence="1">The sequence shown here is derived from an EMBL/GenBank/DDBJ whole genome shotgun (WGS) entry which is preliminary data.</text>
</comment>
<dbReference type="AlphaFoldDB" id="A0A0F9V5L0"/>